<dbReference type="RefSeq" id="WP_186908466.1">
    <property type="nucleotide sequence ID" value="NZ_JACOPP010000021.1"/>
</dbReference>
<sequence length="975" mass="105566">YCFTLGIIAGRGDGRFDPAANVTGAEAAKMLLVAAGYDPSIEGFVGTDWAINTNAKASSLGLFRNFTKNIMLPLSRDDAALLIHNALDVEMIQKYENGYAIAFSDHRTILSAMYGVYKLEGVVTGNKWAQLDGTDSDAALRSGKTNLEEVVLYGSTTASTVTGESKEYVGDLSLSMDTTVDMIGKTVTVYIEKTTILSNSKVLGVSTKDDVNVIKSTTANSDTLAKFLKGTGLAADKDTQYYVNYGYYKTQAAAEAAINEYYDTAKFNLNGISAEVIDNDDDGTVDYVLYLMETLSEVRSYSVKNETISLYSYARDNNGKLTQKADSFSEDFENVVFNDEVATNDVVLYVQYGGRTYISLPEIVTGKMTRVDRDKASELYITVEGETYKQSFIPDAASLVDVDLTHFEIGKANTTPGFDTAYDFILDSTGEYVVAIRPAEETVTNYALVLNSAWTQNALTKSGMVKVLKADGTEATYDINWKASVGSSKAFADDAALESYLGTRDVNQATDNTLGAAIGTVITYTLSDDDVLTIKSVLKTHTLGNDGYVAENGNQAGGEYAYIATNAKSVNDVAKNGPNTDWTLKKTYDSGDASVVLKADGVQNDVTYAIDRNTVAFYYTDSKNYGVAVGWQNMGKVDAANDPAVQVYPVLQKNEAKKLAPTKLAEVILFNANTTASSRDYMFVLNRNAYTASDKLWLNVVFEDGTAKEIEIKDDGGYNFDNKDNSAYKKAYAYVANSDGTYSVVSNSVQNAQTANLLKVGTVNGNVYYALPDSAKVWDVTDMTSASDEPVAGTFTYVDVNAVIIPTTSEGSVIRTAFIWDKDTTTPEKPTDPVYGYTKVSEPTTGTLNIDHYAASLTARQVAALVREHLNDSDIDKVNVPADIKSATVVYKDGTSITYNLTLTRVYAVDLTIVNNSGKSVTVKVDGMTVYNDDVLYLANGQHNVTVEGDSVQVSPTTITVSDANQTPTLTVTNQ</sequence>
<keyword evidence="4" id="KW-1185">Reference proteome</keyword>
<dbReference type="PROSITE" id="PS51272">
    <property type="entry name" value="SLH"/>
    <property type="match status" value="1"/>
</dbReference>
<dbReference type="Pfam" id="PF00395">
    <property type="entry name" value="SLH"/>
    <property type="match status" value="1"/>
</dbReference>
<accession>A0A8J6JI50</accession>
<comment type="caution">
    <text evidence="3">The sequence shown here is derived from an EMBL/GenBank/DDBJ whole genome shotgun (WGS) entry which is preliminary data.</text>
</comment>
<dbReference type="Proteomes" id="UP000661435">
    <property type="component" value="Unassembled WGS sequence"/>
</dbReference>
<feature type="domain" description="SLH" evidence="2">
    <location>
        <begin position="1"/>
        <end position="45"/>
    </location>
</feature>
<gene>
    <name evidence="3" type="ORF">H8S57_13025</name>
</gene>
<proteinExistence type="predicted"/>
<organism evidence="3 4">
    <name type="scientific">Lawsonibacter hominis</name>
    <dbReference type="NCBI Taxonomy" id="2763053"/>
    <lineage>
        <taxon>Bacteria</taxon>
        <taxon>Bacillati</taxon>
        <taxon>Bacillota</taxon>
        <taxon>Clostridia</taxon>
        <taxon>Eubacteriales</taxon>
        <taxon>Oscillospiraceae</taxon>
        <taxon>Lawsonibacter</taxon>
    </lineage>
</organism>
<protein>
    <submittedName>
        <fullName evidence="3">S-layer homology domain-containing protein</fullName>
    </submittedName>
</protein>
<evidence type="ECO:0000313" key="3">
    <source>
        <dbReference type="EMBL" id="MBC5734640.1"/>
    </source>
</evidence>
<reference evidence="3" key="1">
    <citation type="submission" date="2020-08" db="EMBL/GenBank/DDBJ databases">
        <title>Genome public.</title>
        <authorList>
            <person name="Liu C."/>
            <person name="Sun Q."/>
        </authorList>
    </citation>
    <scope>NUCLEOTIDE SEQUENCE</scope>
    <source>
        <strain evidence="3">NSJ-51</strain>
    </source>
</reference>
<evidence type="ECO:0000256" key="1">
    <source>
        <dbReference type="ARBA" id="ARBA00022737"/>
    </source>
</evidence>
<keyword evidence="1" id="KW-0677">Repeat</keyword>
<dbReference type="InterPro" id="IPR001119">
    <property type="entry name" value="SLH_dom"/>
</dbReference>
<feature type="non-terminal residue" evidence="3">
    <location>
        <position position="1"/>
    </location>
</feature>
<name>A0A8J6JI50_9FIRM</name>
<dbReference type="EMBL" id="JACOPP010000021">
    <property type="protein sequence ID" value="MBC5734640.1"/>
    <property type="molecule type" value="Genomic_DNA"/>
</dbReference>
<evidence type="ECO:0000259" key="2">
    <source>
        <dbReference type="PROSITE" id="PS51272"/>
    </source>
</evidence>
<dbReference type="AlphaFoldDB" id="A0A8J6JI50"/>
<evidence type="ECO:0000313" key="4">
    <source>
        <dbReference type="Proteomes" id="UP000661435"/>
    </source>
</evidence>